<dbReference type="GeneTree" id="ENSGT00510000048428"/>
<dbReference type="PANTHER" id="PTHR22662">
    <property type="entry name" value="TIRAP"/>
    <property type="match status" value="1"/>
</dbReference>
<evidence type="ECO:0000256" key="1">
    <source>
        <dbReference type="SAM" id="MobiDB-lite"/>
    </source>
</evidence>
<proteinExistence type="predicted"/>
<keyword evidence="4" id="KW-1185">Reference proteome</keyword>
<dbReference type="GO" id="GO:0043123">
    <property type="term" value="P:positive regulation of canonical NF-kappaB signal transduction"/>
    <property type="evidence" value="ECO:0007669"/>
    <property type="project" value="TreeGrafter"/>
</dbReference>
<dbReference type="InterPro" id="IPR035897">
    <property type="entry name" value="Toll_tir_struct_dom_sf"/>
</dbReference>
<protein>
    <submittedName>
        <fullName evidence="3">Toll-interleukin 1 receptor (TIR) domain containing adaptor protein</fullName>
    </submittedName>
</protein>
<dbReference type="GO" id="GO:0032760">
    <property type="term" value="P:positive regulation of tumor necrosis factor production"/>
    <property type="evidence" value="ECO:0007669"/>
    <property type="project" value="TreeGrafter"/>
</dbReference>
<evidence type="ECO:0000313" key="4">
    <source>
        <dbReference type="Proteomes" id="UP000264800"/>
    </source>
</evidence>
<dbReference type="SUPFAM" id="SSF52200">
    <property type="entry name" value="Toll/Interleukin receptor TIR domain"/>
    <property type="match status" value="1"/>
</dbReference>
<sequence>MHGWFQKILKSGKTKSTQHDRSKDGEDPVVSISSVSALSSSTSPSVRTDRFKPQQSNVALSSELRWRRKYDVFVCHSSALTDIEEATRLVLFLEEAPRSLRCFLWQRDTCPGGAVFTEFCQAVRESHIQALLITPSFVQDDWCNYMMHQALSEGPMSNRMIPVLQNLPHAQYPQELKFYYYIDLSKYPDQGFSMVNKTVHRLLENLVQNEMKLSCISAGLSCGLAGGGGTQEGKVVSEHDS</sequence>
<dbReference type="GO" id="GO:0035663">
    <property type="term" value="F:Toll-like receptor 2 binding"/>
    <property type="evidence" value="ECO:0007669"/>
    <property type="project" value="TreeGrafter"/>
</dbReference>
<dbReference type="OMA" id="MHGWFQK"/>
<dbReference type="OrthoDB" id="9424455at2759"/>
<dbReference type="GO" id="GO:0005737">
    <property type="term" value="C:cytoplasm"/>
    <property type="evidence" value="ECO:0007669"/>
    <property type="project" value="TreeGrafter"/>
</dbReference>
<organism evidence="3 4">
    <name type="scientific">Kryptolebias marmoratus</name>
    <name type="common">Mangrove killifish</name>
    <name type="synonym">Rivulus marmoratus</name>
    <dbReference type="NCBI Taxonomy" id="37003"/>
    <lineage>
        <taxon>Eukaryota</taxon>
        <taxon>Metazoa</taxon>
        <taxon>Chordata</taxon>
        <taxon>Craniata</taxon>
        <taxon>Vertebrata</taxon>
        <taxon>Euteleostomi</taxon>
        <taxon>Actinopterygii</taxon>
        <taxon>Neopterygii</taxon>
        <taxon>Teleostei</taxon>
        <taxon>Neoteleostei</taxon>
        <taxon>Acanthomorphata</taxon>
        <taxon>Ovalentaria</taxon>
        <taxon>Atherinomorphae</taxon>
        <taxon>Cyprinodontiformes</taxon>
        <taxon>Rivulidae</taxon>
        <taxon>Kryptolebias</taxon>
    </lineage>
</organism>
<accession>A0A3Q3EM87</accession>
<evidence type="ECO:0000313" key="3">
    <source>
        <dbReference type="Ensembl" id="ENSKMAP00000002942.1"/>
    </source>
</evidence>
<name>A0A3Q3EM87_KRYMA</name>
<dbReference type="GO" id="GO:0034142">
    <property type="term" value="P:toll-like receptor 4 signaling pathway"/>
    <property type="evidence" value="ECO:0007669"/>
    <property type="project" value="TreeGrafter"/>
</dbReference>
<feature type="region of interest" description="Disordered" evidence="1">
    <location>
        <begin position="1"/>
        <end position="29"/>
    </location>
</feature>
<feature type="compositionally biased region" description="Basic and acidic residues" evidence="1">
    <location>
        <begin position="17"/>
        <end position="26"/>
    </location>
</feature>
<reference evidence="3" key="1">
    <citation type="submission" date="2025-08" db="UniProtKB">
        <authorList>
            <consortium name="Ensembl"/>
        </authorList>
    </citation>
    <scope>IDENTIFICATION</scope>
</reference>
<dbReference type="Gene3D" id="3.40.50.10140">
    <property type="entry name" value="Toll/interleukin-1 receptor homology (TIR) domain"/>
    <property type="match status" value="1"/>
</dbReference>
<feature type="domain" description="TIR" evidence="2">
    <location>
        <begin position="68"/>
        <end position="206"/>
    </location>
</feature>
<dbReference type="GO" id="GO:2000343">
    <property type="term" value="P:positive regulation of chemokine (C-X-C motif) ligand 2 production"/>
    <property type="evidence" value="ECO:0007669"/>
    <property type="project" value="TreeGrafter"/>
</dbReference>
<dbReference type="PANTHER" id="PTHR22662:SF0">
    <property type="entry name" value="TOLL_INTERLEUKIN-1 RECEPTOR DOMAIN-CONTAINING ADAPTER PROTEIN"/>
    <property type="match status" value="1"/>
</dbReference>
<dbReference type="GO" id="GO:0005886">
    <property type="term" value="C:plasma membrane"/>
    <property type="evidence" value="ECO:0007669"/>
    <property type="project" value="TreeGrafter"/>
</dbReference>
<dbReference type="InterPro" id="IPR000157">
    <property type="entry name" value="TIR_dom"/>
</dbReference>
<dbReference type="Proteomes" id="UP000264800">
    <property type="component" value="Unplaced"/>
</dbReference>
<dbReference type="GO" id="GO:0035662">
    <property type="term" value="F:Toll-like receptor 4 binding"/>
    <property type="evidence" value="ECO:0007669"/>
    <property type="project" value="TreeGrafter"/>
</dbReference>
<dbReference type="AlphaFoldDB" id="A0A3Q3EM87"/>
<dbReference type="STRING" id="37003.ENSKMAP00000002942"/>
<dbReference type="Pfam" id="PF13676">
    <property type="entry name" value="TIR_2"/>
    <property type="match status" value="1"/>
</dbReference>
<dbReference type="PROSITE" id="PS50104">
    <property type="entry name" value="TIR"/>
    <property type="match status" value="1"/>
</dbReference>
<evidence type="ECO:0000259" key="2">
    <source>
        <dbReference type="PROSITE" id="PS50104"/>
    </source>
</evidence>
<dbReference type="Ensembl" id="ENSKMAT00000003003.1">
    <property type="protein sequence ID" value="ENSKMAP00000002942.1"/>
    <property type="gene ID" value="ENSKMAG00000002266.1"/>
</dbReference>
<reference evidence="3" key="2">
    <citation type="submission" date="2025-09" db="UniProtKB">
        <authorList>
            <consortium name="Ensembl"/>
        </authorList>
    </citation>
    <scope>IDENTIFICATION</scope>
</reference>
<dbReference type="InterPro" id="IPR017279">
    <property type="entry name" value="Tol-interleuk_rcpt_adapt_Tirap"/>
</dbReference>
<dbReference type="SMART" id="SM00255">
    <property type="entry name" value="TIR"/>
    <property type="match status" value="1"/>
</dbReference>